<evidence type="ECO:0000256" key="1">
    <source>
        <dbReference type="SAM" id="Coils"/>
    </source>
</evidence>
<dbReference type="EMBL" id="BKCJ010002991">
    <property type="protein sequence ID" value="GEU52282.1"/>
    <property type="molecule type" value="Genomic_DNA"/>
</dbReference>
<organism evidence="3">
    <name type="scientific">Tanacetum cinerariifolium</name>
    <name type="common">Dalmatian daisy</name>
    <name type="synonym">Chrysanthemum cinerariifolium</name>
    <dbReference type="NCBI Taxonomy" id="118510"/>
    <lineage>
        <taxon>Eukaryota</taxon>
        <taxon>Viridiplantae</taxon>
        <taxon>Streptophyta</taxon>
        <taxon>Embryophyta</taxon>
        <taxon>Tracheophyta</taxon>
        <taxon>Spermatophyta</taxon>
        <taxon>Magnoliopsida</taxon>
        <taxon>eudicotyledons</taxon>
        <taxon>Gunneridae</taxon>
        <taxon>Pentapetalae</taxon>
        <taxon>asterids</taxon>
        <taxon>campanulids</taxon>
        <taxon>Asterales</taxon>
        <taxon>Asteraceae</taxon>
        <taxon>Asteroideae</taxon>
        <taxon>Anthemideae</taxon>
        <taxon>Anthemidinae</taxon>
        <taxon>Tanacetum</taxon>
    </lineage>
</organism>
<name>A0A6L2KUM2_TANCI</name>
<feature type="domain" description="Reverse transcriptase Ty1/copia-type" evidence="2">
    <location>
        <begin position="23"/>
        <end position="167"/>
    </location>
</feature>
<proteinExistence type="predicted"/>
<accession>A0A6L2KUM2</accession>
<gene>
    <name evidence="3" type="ORF">Tci_024260</name>
</gene>
<keyword evidence="1" id="KW-0175">Coiled coil</keyword>
<sequence>MNQQCEHPDKRTICIKRYRGIFCQPPGFEEPDYSDKVYKVVKAFYGLHQALRAWYETLANYLLENGFQRGKFDQTLFIKKQNGDILLVQVYVDDIMFGSTNKKLCKDFERLMKDKFQMSSMGELTFFLGLQVKKKNDGIFISQDKYVAEILRKFGFTYFKSASIPIEIEKPLLKDLDGEDVDVHIYRYLKGKPYLALWYPKDSPFNLVAYSDSDYVGASLDRKSTTGGGQFLDFLNAHTIHYALVINSTIYVSCIKQFWATVSIKKVNDAVQLRTLIDGKKVVVSNDVIRRDLHLDDADGFECLSNEEIFTELARMGYEKPPPKLTFTSCSMASVVICLATGRKFNFSKYISDSMVAELEQDKHAQALEILKLKKRVKKLEKKNKSKSLGGKIEAIDADENITLVDVEIQEEAATMDAEPQGRIDQDDETFFKLNAKKAKILDEQIAQKLHEDEVEKAAARDKQEKDDLERAQVLQKQYDNKEENIDWNAVAEQI</sequence>
<dbReference type="InterPro" id="IPR013103">
    <property type="entry name" value="RVT_2"/>
</dbReference>
<evidence type="ECO:0000313" key="3">
    <source>
        <dbReference type="EMBL" id="GEU52282.1"/>
    </source>
</evidence>
<comment type="caution">
    <text evidence="3">The sequence shown here is derived from an EMBL/GenBank/DDBJ whole genome shotgun (WGS) entry which is preliminary data.</text>
</comment>
<dbReference type="SUPFAM" id="SSF56672">
    <property type="entry name" value="DNA/RNA polymerases"/>
    <property type="match status" value="1"/>
</dbReference>
<dbReference type="Pfam" id="PF07727">
    <property type="entry name" value="RVT_2"/>
    <property type="match status" value="1"/>
</dbReference>
<dbReference type="InterPro" id="IPR043502">
    <property type="entry name" value="DNA/RNA_pol_sf"/>
</dbReference>
<evidence type="ECO:0000259" key="2">
    <source>
        <dbReference type="Pfam" id="PF07727"/>
    </source>
</evidence>
<reference evidence="3" key="1">
    <citation type="journal article" date="2019" name="Sci. Rep.">
        <title>Draft genome of Tanacetum cinerariifolium, the natural source of mosquito coil.</title>
        <authorList>
            <person name="Yamashiro T."/>
            <person name="Shiraishi A."/>
            <person name="Satake H."/>
            <person name="Nakayama K."/>
        </authorList>
    </citation>
    <scope>NUCLEOTIDE SEQUENCE</scope>
</reference>
<protein>
    <submittedName>
        <fullName evidence="3">Putative ribonuclease H-like domain-containing protein</fullName>
    </submittedName>
</protein>
<dbReference type="AlphaFoldDB" id="A0A6L2KUM2"/>
<feature type="coiled-coil region" evidence="1">
    <location>
        <begin position="356"/>
        <end position="383"/>
    </location>
</feature>